<comment type="caution">
    <text evidence="2">The sequence shown here is derived from an EMBL/GenBank/DDBJ whole genome shotgun (WGS) entry which is preliminary data.</text>
</comment>
<feature type="transmembrane region" description="Helical" evidence="1">
    <location>
        <begin position="48"/>
        <end position="67"/>
    </location>
</feature>
<dbReference type="EMBL" id="LJZO01000007">
    <property type="protein sequence ID" value="ROW00947.1"/>
    <property type="molecule type" value="Genomic_DNA"/>
</dbReference>
<feature type="transmembrane region" description="Helical" evidence="1">
    <location>
        <begin position="141"/>
        <end position="162"/>
    </location>
</feature>
<dbReference type="STRING" id="252740.A0A423WC48"/>
<dbReference type="Proteomes" id="UP000284375">
    <property type="component" value="Unassembled WGS sequence"/>
</dbReference>
<keyword evidence="1" id="KW-0812">Transmembrane</keyword>
<protein>
    <submittedName>
        <fullName evidence="2">Uncharacterized protein</fullName>
    </submittedName>
</protein>
<evidence type="ECO:0000313" key="2">
    <source>
        <dbReference type="EMBL" id="ROW00947.1"/>
    </source>
</evidence>
<organism evidence="2 3">
    <name type="scientific">Cytospora chrysosperma</name>
    <name type="common">Cytospora canker fungus</name>
    <name type="synonym">Sphaeria chrysosperma</name>
    <dbReference type="NCBI Taxonomy" id="252740"/>
    <lineage>
        <taxon>Eukaryota</taxon>
        <taxon>Fungi</taxon>
        <taxon>Dikarya</taxon>
        <taxon>Ascomycota</taxon>
        <taxon>Pezizomycotina</taxon>
        <taxon>Sordariomycetes</taxon>
        <taxon>Sordariomycetidae</taxon>
        <taxon>Diaporthales</taxon>
        <taxon>Cytosporaceae</taxon>
        <taxon>Cytospora</taxon>
    </lineage>
</organism>
<evidence type="ECO:0000256" key="1">
    <source>
        <dbReference type="SAM" id="Phobius"/>
    </source>
</evidence>
<sequence length="319" mass="36313">MERTPLIGNLMRSNQQDEEGQASVGDHPIFLRAAHSPWRFLSQNTLGYIRGAVLTYMIVAASMLINYKAKHQVDDHSPWRIPFQFSTVTWFLLLLYHIMVFCWTITHMHWPDIDAYDTRWKSRVLRFMSPPEQRPDSRRHFYFSLFYTVTHVFALMNVTHYWTVLVPNGHDHWPSKGGDSGGEDSGFFVVFDDCDKNPLKGVMPSGWFPIFCLFNLYVFPAIITLLETTVLNSIRRPEPVPSHLLGTVLSVVLYLVYGALGAKATGHSPFFWMDEDELGGNDKVAGSCALFILLSLAKFSLLHGLIGMRESVSEGSHPN</sequence>
<feature type="transmembrane region" description="Helical" evidence="1">
    <location>
        <begin position="243"/>
        <end position="264"/>
    </location>
</feature>
<gene>
    <name evidence="2" type="ORF">VSDG_02756</name>
</gene>
<reference evidence="2 3" key="1">
    <citation type="submission" date="2015-09" db="EMBL/GenBank/DDBJ databases">
        <title>Host preference determinants of Valsa canker pathogens revealed by comparative genomics.</title>
        <authorList>
            <person name="Yin Z."/>
            <person name="Huang L."/>
        </authorList>
    </citation>
    <scope>NUCLEOTIDE SEQUENCE [LARGE SCALE GENOMIC DNA]</scope>
    <source>
        <strain evidence="2 3">YSFL</strain>
    </source>
</reference>
<feature type="transmembrane region" description="Helical" evidence="1">
    <location>
        <begin position="87"/>
        <end position="106"/>
    </location>
</feature>
<dbReference type="OrthoDB" id="5293596at2759"/>
<keyword evidence="1" id="KW-0472">Membrane</keyword>
<proteinExistence type="predicted"/>
<accession>A0A423WC48</accession>
<feature type="transmembrane region" description="Helical" evidence="1">
    <location>
        <begin position="207"/>
        <end position="231"/>
    </location>
</feature>
<keyword evidence="1" id="KW-1133">Transmembrane helix</keyword>
<evidence type="ECO:0000313" key="3">
    <source>
        <dbReference type="Proteomes" id="UP000284375"/>
    </source>
</evidence>
<name>A0A423WC48_CYTCH</name>
<keyword evidence="3" id="KW-1185">Reference proteome</keyword>
<dbReference type="AlphaFoldDB" id="A0A423WC48"/>
<feature type="transmembrane region" description="Helical" evidence="1">
    <location>
        <begin position="284"/>
        <end position="306"/>
    </location>
</feature>